<proteinExistence type="predicted"/>
<evidence type="ECO:0000313" key="2">
    <source>
        <dbReference type="Proteomes" id="UP000186666"/>
    </source>
</evidence>
<name>A0ABY1K2J2_9BACL</name>
<evidence type="ECO:0000313" key="1">
    <source>
        <dbReference type="EMBL" id="SIR16823.1"/>
    </source>
</evidence>
<protein>
    <submittedName>
        <fullName evidence="1">Uncharacterized protein</fullName>
    </submittedName>
</protein>
<dbReference type="Proteomes" id="UP000186666">
    <property type="component" value="Unassembled WGS sequence"/>
</dbReference>
<reference evidence="1 2" key="1">
    <citation type="submission" date="2017-01" db="EMBL/GenBank/DDBJ databases">
        <authorList>
            <person name="Varghese N."/>
            <person name="Submissions S."/>
        </authorList>
    </citation>
    <scope>NUCLEOTIDE SEQUENCE [LARGE SCALE GENOMIC DNA]</scope>
    <source>
        <strain evidence="1 2">ATCC 23464</strain>
    </source>
</reference>
<accession>A0ABY1K2J2</accession>
<dbReference type="EMBL" id="FTNK01000008">
    <property type="protein sequence ID" value="SIR16823.1"/>
    <property type="molecule type" value="Genomic_DNA"/>
</dbReference>
<gene>
    <name evidence="1" type="ORF">SAMN05421578_1082</name>
</gene>
<sequence>MLTYLASLGETIDDLLPNLECTVTEKLDMAKQLNC</sequence>
<comment type="caution">
    <text evidence="1">The sequence shown here is derived from an EMBL/GenBank/DDBJ whole genome shotgun (WGS) entry which is preliminary data.</text>
</comment>
<keyword evidence="2" id="KW-1185">Reference proteome</keyword>
<organism evidence="1 2">
    <name type="scientific">Paenibacillus macquariensis</name>
    <dbReference type="NCBI Taxonomy" id="948756"/>
    <lineage>
        <taxon>Bacteria</taxon>
        <taxon>Bacillati</taxon>
        <taxon>Bacillota</taxon>
        <taxon>Bacilli</taxon>
        <taxon>Bacillales</taxon>
        <taxon>Paenibacillaceae</taxon>
        <taxon>Paenibacillus</taxon>
    </lineage>
</organism>